<dbReference type="SUPFAM" id="SSF51735">
    <property type="entry name" value="NAD(P)-binding Rossmann-fold domains"/>
    <property type="match status" value="1"/>
</dbReference>
<evidence type="ECO:0000259" key="2">
    <source>
        <dbReference type="SMART" id="SM00822"/>
    </source>
</evidence>
<dbReference type="GO" id="GO:0016491">
    <property type="term" value="F:oxidoreductase activity"/>
    <property type="evidence" value="ECO:0007669"/>
    <property type="project" value="UniProtKB-KW"/>
</dbReference>
<accession>A0A0N1PJN4</accession>
<evidence type="ECO:0000313" key="3">
    <source>
        <dbReference type="EMBL" id="KPJ20878.1"/>
    </source>
</evidence>
<dbReference type="PROSITE" id="PS00061">
    <property type="entry name" value="ADH_SHORT"/>
    <property type="match status" value="1"/>
</dbReference>
<dbReference type="AlphaFoldDB" id="A0A0N1PJN4"/>
<dbReference type="GO" id="GO:0006629">
    <property type="term" value="P:lipid metabolic process"/>
    <property type="evidence" value="ECO:0007669"/>
    <property type="project" value="UniProtKB-ARBA"/>
</dbReference>
<dbReference type="PRINTS" id="PR00081">
    <property type="entry name" value="GDHRDH"/>
</dbReference>
<dbReference type="Proteomes" id="UP000053240">
    <property type="component" value="Unassembled WGS sequence"/>
</dbReference>
<comment type="caution">
    <text evidence="3">The sequence shown here is derived from an EMBL/GenBank/DDBJ whole genome shotgun (WGS) entry which is preliminary data.</text>
</comment>
<dbReference type="InterPro" id="IPR036291">
    <property type="entry name" value="NAD(P)-bd_dom_sf"/>
</dbReference>
<dbReference type="PRINTS" id="PR00080">
    <property type="entry name" value="SDRFAMILY"/>
</dbReference>
<dbReference type="OrthoDB" id="47007at2759"/>
<proteinExistence type="predicted"/>
<dbReference type="Pfam" id="PF13561">
    <property type="entry name" value="adh_short_C2"/>
    <property type="match status" value="1"/>
</dbReference>
<dbReference type="PANTHER" id="PTHR43975">
    <property type="entry name" value="ZGC:101858"/>
    <property type="match status" value="1"/>
</dbReference>
<dbReference type="EMBL" id="LADJ01004337">
    <property type="protein sequence ID" value="KPJ20878.1"/>
    <property type="molecule type" value="Genomic_DNA"/>
</dbReference>
<protein>
    <submittedName>
        <fullName evidence="3">Glucose 1-dehydrogenase</fullName>
    </submittedName>
</protein>
<dbReference type="InterPro" id="IPR057326">
    <property type="entry name" value="KR_dom"/>
</dbReference>
<dbReference type="InterPro" id="IPR002347">
    <property type="entry name" value="SDR_fam"/>
</dbReference>
<dbReference type="InterPro" id="IPR020904">
    <property type="entry name" value="Sc_DH/Rdtase_CS"/>
</dbReference>
<dbReference type="STRING" id="76193.A0A0N1PJN4"/>
<feature type="domain" description="Ketoreductase" evidence="2">
    <location>
        <begin position="6"/>
        <end position="189"/>
    </location>
</feature>
<dbReference type="Gene3D" id="3.40.50.720">
    <property type="entry name" value="NAD(P)-binding Rossmann-like Domain"/>
    <property type="match status" value="1"/>
</dbReference>
<organism evidence="3 4">
    <name type="scientific">Papilio machaon</name>
    <name type="common">Old World swallowtail butterfly</name>
    <dbReference type="NCBI Taxonomy" id="76193"/>
    <lineage>
        <taxon>Eukaryota</taxon>
        <taxon>Metazoa</taxon>
        <taxon>Ecdysozoa</taxon>
        <taxon>Arthropoda</taxon>
        <taxon>Hexapoda</taxon>
        <taxon>Insecta</taxon>
        <taxon>Pterygota</taxon>
        <taxon>Neoptera</taxon>
        <taxon>Endopterygota</taxon>
        <taxon>Lepidoptera</taxon>
        <taxon>Glossata</taxon>
        <taxon>Ditrysia</taxon>
        <taxon>Papilionoidea</taxon>
        <taxon>Papilionidae</taxon>
        <taxon>Papilioninae</taxon>
        <taxon>Papilio</taxon>
    </lineage>
</organism>
<sequence length="252" mass="26860">MSFKNKVVIITGAGSGIGAATAILFSKEKANVILVDMNETKSSKIGALCITKHLIVKADVSKEDEVKNLVKRTLDEFGKIDVLVNNAGIMKSGTIREGNILSAYDNVMATNVRAAIHLTCLCADHLIATKGNIINVSSVAGMVLQPGEKMLPYSMSKVALNFFSQGAALELSKHGVRVNIVSPGPVATDIILNTAGVDTNITWKDFEGITLLNRVSEPEEIAELIAYLASDKARGITGSNFVSDNGCILKRQ</sequence>
<dbReference type="KEGG" id="pmac:106707454"/>
<name>A0A0N1PJN4_PAPMA</name>
<dbReference type="PANTHER" id="PTHR43975:SF2">
    <property type="entry name" value="EG:BACR7A4.14 PROTEIN-RELATED"/>
    <property type="match status" value="1"/>
</dbReference>
<reference evidence="3 4" key="1">
    <citation type="journal article" date="2015" name="Nat. Commun.">
        <title>Outbred genome sequencing and CRISPR/Cas9 gene editing in butterflies.</title>
        <authorList>
            <person name="Li X."/>
            <person name="Fan D."/>
            <person name="Zhang W."/>
            <person name="Liu G."/>
            <person name="Zhang L."/>
            <person name="Zhao L."/>
            <person name="Fang X."/>
            <person name="Chen L."/>
            <person name="Dong Y."/>
            <person name="Chen Y."/>
            <person name="Ding Y."/>
            <person name="Zhao R."/>
            <person name="Feng M."/>
            <person name="Zhu Y."/>
            <person name="Feng Y."/>
            <person name="Jiang X."/>
            <person name="Zhu D."/>
            <person name="Xiang H."/>
            <person name="Feng X."/>
            <person name="Li S."/>
            <person name="Wang J."/>
            <person name="Zhang G."/>
            <person name="Kronforst M.R."/>
            <person name="Wang W."/>
        </authorList>
    </citation>
    <scope>NUCLEOTIDE SEQUENCE [LARGE SCALE GENOMIC DNA]</scope>
    <source>
        <strain evidence="3">Ya'a_city_454_Pm</strain>
        <tissue evidence="3">Whole body</tissue>
    </source>
</reference>
<dbReference type="InParanoid" id="A0A0N1PJN4"/>
<gene>
    <name evidence="3" type="ORF">RR48_00835</name>
</gene>
<dbReference type="SMART" id="SM00822">
    <property type="entry name" value="PKS_KR"/>
    <property type="match status" value="1"/>
</dbReference>
<evidence type="ECO:0000313" key="4">
    <source>
        <dbReference type="Proteomes" id="UP000053240"/>
    </source>
</evidence>
<dbReference type="FunFam" id="3.40.50.720:FF:000084">
    <property type="entry name" value="Short-chain dehydrogenase reductase"/>
    <property type="match status" value="1"/>
</dbReference>
<keyword evidence="1" id="KW-0560">Oxidoreductase</keyword>
<evidence type="ECO:0000256" key="1">
    <source>
        <dbReference type="ARBA" id="ARBA00023002"/>
    </source>
</evidence>
<keyword evidence="4" id="KW-1185">Reference proteome</keyword>